<dbReference type="InterPro" id="IPR002347">
    <property type="entry name" value="SDR_fam"/>
</dbReference>
<dbReference type="InterPro" id="IPR020904">
    <property type="entry name" value="Sc_DH/Rdtase_CS"/>
</dbReference>
<dbReference type="PROSITE" id="PS00061">
    <property type="entry name" value="ADH_SHORT"/>
    <property type="match status" value="1"/>
</dbReference>
<comment type="caution">
    <text evidence="2">The sequence shown here is derived from an EMBL/GenBank/DDBJ whole genome shotgun (WGS) entry which is preliminary data.</text>
</comment>
<organism evidence="2 3">
    <name type="scientific">Pseudonocardia oceani</name>
    <dbReference type="NCBI Taxonomy" id="2792013"/>
    <lineage>
        <taxon>Bacteria</taxon>
        <taxon>Bacillati</taxon>
        <taxon>Actinomycetota</taxon>
        <taxon>Actinomycetes</taxon>
        <taxon>Pseudonocardiales</taxon>
        <taxon>Pseudonocardiaceae</taxon>
        <taxon>Pseudonocardia</taxon>
    </lineage>
</organism>
<evidence type="ECO:0000256" key="1">
    <source>
        <dbReference type="ARBA" id="ARBA00006484"/>
    </source>
</evidence>
<accession>A0ABS6UF87</accession>
<sequence length="264" mass="26818">MRRLAGKRTLITGAGSGLGRASALRFGQEGAAVLCVDRDAASAEAAAAAVREAGGAAVACAADVASEPDTERMVAEAVEAFGGLDVLFANAGIAGVGTGADCTLADWERVLSVNLTGVFLSSKHALRRMIAQGTGGSIVHQASVGGLVGVAGIAPYAAAKAGVIGLTRQLAAEYGPARIRVNALCPGTVPTPLVRETYRDRGGFGTGTGETPDETLELQRLRRFPLGRLGEEDDIAHAALFLASDESSWVTGQAWAVDGGMTAV</sequence>
<dbReference type="Pfam" id="PF13561">
    <property type="entry name" value="adh_short_C2"/>
    <property type="match status" value="1"/>
</dbReference>
<protein>
    <submittedName>
        <fullName evidence="2">SDR family oxidoreductase</fullName>
    </submittedName>
</protein>
<evidence type="ECO:0000313" key="3">
    <source>
        <dbReference type="Proteomes" id="UP000694300"/>
    </source>
</evidence>
<dbReference type="RefSeq" id="WP_218591030.1">
    <property type="nucleotide sequence ID" value="NZ_JADQDE010000039.1"/>
</dbReference>
<dbReference type="Proteomes" id="UP000694300">
    <property type="component" value="Unassembled WGS sequence"/>
</dbReference>
<reference evidence="2 3" key="1">
    <citation type="submission" date="2020-11" db="EMBL/GenBank/DDBJ databases">
        <title>Pseudonocardia abyssalis sp. nov. and Pseudonocardia oceani sp. nov., description and phylogenomic analysis of two novel actinomycetes isolated from the deep Southern Ocean.</title>
        <authorList>
            <person name="Parra J."/>
        </authorList>
    </citation>
    <scope>NUCLEOTIDE SEQUENCE [LARGE SCALE GENOMIC DNA]</scope>
    <source>
        <strain evidence="3">KRD185</strain>
    </source>
</reference>
<evidence type="ECO:0000313" key="2">
    <source>
        <dbReference type="EMBL" id="MBW0130906.1"/>
    </source>
</evidence>
<gene>
    <name evidence="2" type="ORF">I4I82_24985</name>
</gene>
<dbReference type="NCBIfam" id="NF005559">
    <property type="entry name" value="PRK07231.1"/>
    <property type="match status" value="1"/>
</dbReference>
<comment type="similarity">
    <text evidence="1">Belongs to the short-chain dehydrogenases/reductases (SDR) family.</text>
</comment>
<dbReference type="PANTHER" id="PTHR42760">
    <property type="entry name" value="SHORT-CHAIN DEHYDROGENASES/REDUCTASES FAMILY MEMBER"/>
    <property type="match status" value="1"/>
</dbReference>
<keyword evidence="3" id="KW-1185">Reference proteome</keyword>
<dbReference type="EMBL" id="JADQDF010000001">
    <property type="protein sequence ID" value="MBW0130906.1"/>
    <property type="molecule type" value="Genomic_DNA"/>
</dbReference>
<name>A0ABS6UF87_9PSEU</name>
<proteinExistence type="inferred from homology"/>